<dbReference type="KEGG" id="mno:Mnod_4929"/>
<dbReference type="Proteomes" id="UP000008207">
    <property type="component" value="Chromosome"/>
</dbReference>
<evidence type="ECO:0000256" key="2">
    <source>
        <dbReference type="SAM" id="SignalP"/>
    </source>
</evidence>
<evidence type="ECO:0000313" key="4">
    <source>
        <dbReference type="Proteomes" id="UP000008207"/>
    </source>
</evidence>
<keyword evidence="2" id="KW-0732">Signal</keyword>
<dbReference type="AlphaFoldDB" id="B8IH94"/>
<dbReference type="eggNOG" id="ENOG5033GU9">
    <property type="taxonomic scope" value="Bacteria"/>
</dbReference>
<feature type="compositionally biased region" description="Basic and acidic residues" evidence="1">
    <location>
        <begin position="55"/>
        <end position="77"/>
    </location>
</feature>
<evidence type="ECO:0000256" key="1">
    <source>
        <dbReference type="SAM" id="MobiDB-lite"/>
    </source>
</evidence>
<dbReference type="EMBL" id="CP001349">
    <property type="protein sequence ID" value="ACL59786.1"/>
    <property type="molecule type" value="Genomic_DNA"/>
</dbReference>
<name>B8IH94_METNO</name>
<reference evidence="3 4" key="1">
    <citation type="submission" date="2009-01" db="EMBL/GenBank/DDBJ databases">
        <title>Complete sequence of chromosome of Methylobacterium nodulans ORS 2060.</title>
        <authorList>
            <consortium name="US DOE Joint Genome Institute"/>
            <person name="Lucas S."/>
            <person name="Copeland A."/>
            <person name="Lapidus A."/>
            <person name="Glavina del Rio T."/>
            <person name="Dalin E."/>
            <person name="Tice H."/>
            <person name="Bruce D."/>
            <person name="Goodwin L."/>
            <person name="Pitluck S."/>
            <person name="Sims D."/>
            <person name="Brettin T."/>
            <person name="Detter J.C."/>
            <person name="Han C."/>
            <person name="Larimer F."/>
            <person name="Land M."/>
            <person name="Hauser L."/>
            <person name="Kyrpides N."/>
            <person name="Ivanova N."/>
            <person name="Marx C.J."/>
            <person name="Richardson P."/>
        </authorList>
    </citation>
    <scope>NUCLEOTIDE SEQUENCE [LARGE SCALE GENOMIC DNA]</scope>
    <source>
        <strain evidence="4">LMG 21967 / CNCM I-2342 / ORS 2060</strain>
    </source>
</reference>
<feature type="signal peptide" evidence="2">
    <location>
        <begin position="1"/>
        <end position="23"/>
    </location>
</feature>
<sequence>MKSVTLAALAALTFGGGIAPAFAQYYGDDYDRPRRRYEYRDDYGRHDRPRRHRDDHHEGYHHERYYERERDHRREPGHGGGFGRICVTARGHCPTRPGPINAPCRCDIPGFGLKRGQIGF</sequence>
<keyword evidence="4" id="KW-1185">Reference proteome</keyword>
<evidence type="ECO:0000313" key="3">
    <source>
        <dbReference type="EMBL" id="ACL59786.1"/>
    </source>
</evidence>
<feature type="region of interest" description="Disordered" evidence="1">
    <location>
        <begin position="39"/>
        <end position="79"/>
    </location>
</feature>
<feature type="chain" id="PRO_5002874072" evidence="2">
    <location>
        <begin position="24"/>
        <end position="120"/>
    </location>
</feature>
<dbReference type="HOGENOM" id="CLU_2001220_0_0_5"/>
<organism evidence="3 4">
    <name type="scientific">Methylobacterium nodulans (strain LMG 21967 / CNCM I-2342 / ORS 2060)</name>
    <dbReference type="NCBI Taxonomy" id="460265"/>
    <lineage>
        <taxon>Bacteria</taxon>
        <taxon>Pseudomonadati</taxon>
        <taxon>Pseudomonadota</taxon>
        <taxon>Alphaproteobacteria</taxon>
        <taxon>Hyphomicrobiales</taxon>
        <taxon>Methylobacteriaceae</taxon>
        <taxon>Methylobacterium</taxon>
    </lineage>
</organism>
<protein>
    <submittedName>
        <fullName evidence="3">Uncharacterized protein</fullName>
    </submittedName>
</protein>
<accession>B8IH94</accession>
<gene>
    <name evidence="3" type="ordered locus">Mnod_4929</name>
</gene>
<proteinExistence type="predicted"/>